<organism evidence="2 3">
    <name type="scientific">Ancylobacter dichloromethanicus</name>
    <dbReference type="NCBI Taxonomy" id="518825"/>
    <lineage>
        <taxon>Bacteria</taxon>
        <taxon>Pseudomonadati</taxon>
        <taxon>Pseudomonadota</taxon>
        <taxon>Alphaproteobacteria</taxon>
        <taxon>Hyphomicrobiales</taxon>
        <taxon>Xanthobacteraceae</taxon>
        <taxon>Ancylobacter</taxon>
    </lineage>
</organism>
<proteinExistence type="predicted"/>
<feature type="chain" id="PRO_5040866991" description="Dirigent protein" evidence="1">
    <location>
        <begin position="23"/>
        <end position="158"/>
    </location>
</feature>
<feature type="signal peptide" evidence="1">
    <location>
        <begin position="1"/>
        <end position="22"/>
    </location>
</feature>
<evidence type="ECO:0000256" key="1">
    <source>
        <dbReference type="SAM" id="SignalP"/>
    </source>
</evidence>
<protein>
    <recommendedName>
        <fullName evidence="4">Dirigent protein</fullName>
    </recommendedName>
</protein>
<dbReference type="Gene3D" id="2.40.480.10">
    <property type="entry name" value="Allene oxide cyclase-like"/>
    <property type="match status" value="1"/>
</dbReference>
<evidence type="ECO:0008006" key="4">
    <source>
        <dbReference type="Google" id="ProtNLM"/>
    </source>
</evidence>
<sequence length="158" mass="16549">MKTLTPLAGLLCAFLLTPAAQAGETFSVTQDKPELVHIDLGKEGASHGDMLAFEAGFTTPDGKKGTMNGLITTVGVPDGAGDKFFDRLADIVLDFGDANTLVIAGRSVYAVGAGEMVVDAPQVRAIVGGTGRFIGARGQMTTTRRDAGHYEHRIELVD</sequence>
<dbReference type="AlphaFoldDB" id="A0A9W6J5B6"/>
<comment type="caution">
    <text evidence="2">The sequence shown here is derived from an EMBL/GenBank/DDBJ whole genome shotgun (WGS) entry which is preliminary data.</text>
</comment>
<accession>A0A9W6J5B6</accession>
<gene>
    <name evidence="2" type="ORF">GCM10017643_12900</name>
</gene>
<dbReference type="RefSeq" id="WP_213372178.1">
    <property type="nucleotide sequence ID" value="NZ_BSFJ01000005.1"/>
</dbReference>
<keyword evidence="3" id="KW-1185">Reference proteome</keyword>
<evidence type="ECO:0000313" key="2">
    <source>
        <dbReference type="EMBL" id="GLK71175.1"/>
    </source>
</evidence>
<dbReference type="Proteomes" id="UP001143370">
    <property type="component" value="Unassembled WGS sequence"/>
</dbReference>
<dbReference type="EMBL" id="BSFJ01000005">
    <property type="protein sequence ID" value="GLK71175.1"/>
    <property type="molecule type" value="Genomic_DNA"/>
</dbReference>
<name>A0A9W6J5B6_9HYPH</name>
<keyword evidence="1" id="KW-0732">Signal</keyword>
<evidence type="ECO:0000313" key="3">
    <source>
        <dbReference type="Proteomes" id="UP001143370"/>
    </source>
</evidence>
<dbReference type="InterPro" id="IPR044859">
    <property type="entry name" value="Allene_oxi_cyc_Dirigent"/>
</dbReference>
<reference evidence="2" key="2">
    <citation type="submission" date="2023-01" db="EMBL/GenBank/DDBJ databases">
        <authorList>
            <person name="Sun Q."/>
            <person name="Evtushenko L."/>
        </authorList>
    </citation>
    <scope>NUCLEOTIDE SEQUENCE</scope>
    <source>
        <strain evidence="2">VKM B-2484</strain>
    </source>
</reference>
<reference evidence="2" key="1">
    <citation type="journal article" date="2014" name="Int. J. Syst. Evol. Microbiol.">
        <title>Complete genome sequence of Corynebacterium casei LMG S-19264T (=DSM 44701T), isolated from a smear-ripened cheese.</title>
        <authorList>
            <consortium name="US DOE Joint Genome Institute (JGI-PGF)"/>
            <person name="Walter F."/>
            <person name="Albersmeier A."/>
            <person name="Kalinowski J."/>
            <person name="Ruckert C."/>
        </authorList>
    </citation>
    <scope>NUCLEOTIDE SEQUENCE</scope>
    <source>
        <strain evidence="2">VKM B-2484</strain>
    </source>
</reference>